<sequence length="319" mass="35572">MMKTSSFAGLFLWVLFVVAKLVTTPIDTLQYVMMLLLFAYLVLVPLTLNLVPQKNTFYRYATRLQPFAAICAGISFFFDQGLIAVLFAVPWLITTIFIALYGFTRLLQEWKKSTIFNVLIQLGLMYISIGGVWLVLHRSGIEILNFSDVIVLLTSIHFHYAAFITPISMAFIGRMLVRTAPVLKPWFKLVAFLVLIGPPFIAAGITFGDTMPVLEFASVVEFVTPLVVFSILCLVYLIPTLDYAVKMLLSISFVSLLFSMSSAMIYGFAHVNETVILGIPLMIFFHGFVNTFGFSLFGLLGVTALNETSTPIQKSSLSM</sequence>
<organism evidence="2 3">
    <name type="scientific">Guptibacillus hwajinpoensis</name>
    <dbReference type="NCBI Taxonomy" id="208199"/>
    <lineage>
        <taxon>Bacteria</taxon>
        <taxon>Bacillati</taxon>
        <taxon>Bacillota</taxon>
        <taxon>Bacilli</taxon>
        <taxon>Bacillales</taxon>
        <taxon>Guptibacillaceae</taxon>
        <taxon>Guptibacillus</taxon>
    </lineage>
</organism>
<dbReference type="Proteomes" id="UP000310541">
    <property type="component" value="Unassembled WGS sequence"/>
</dbReference>
<feature type="transmembrane region" description="Helical" evidence="1">
    <location>
        <begin position="115"/>
        <end position="136"/>
    </location>
</feature>
<protein>
    <recommendedName>
        <fullName evidence="4">YndJ family transporter</fullName>
    </recommendedName>
</protein>
<dbReference type="InterPro" id="IPR025450">
    <property type="entry name" value="YndJ-like"/>
</dbReference>
<dbReference type="RefSeq" id="WP_136946571.1">
    <property type="nucleotide sequence ID" value="NZ_SWFM01000002.1"/>
</dbReference>
<keyword evidence="1" id="KW-0812">Transmembrane</keyword>
<feature type="transmembrane region" description="Helical" evidence="1">
    <location>
        <begin position="156"/>
        <end position="177"/>
    </location>
</feature>
<dbReference type="OrthoDB" id="2614436at2"/>
<feature type="transmembrane region" description="Helical" evidence="1">
    <location>
        <begin position="60"/>
        <end position="78"/>
    </location>
</feature>
<evidence type="ECO:0000313" key="3">
    <source>
        <dbReference type="Proteomes" id="UP000310541"/>
    </source>
</evidence>
<feature type="transmembrane region" description="Helical" evidence="1">
    <location>
        <begin position="29"/>
        <end position="48"/>
    </location>
</feature>
<evidence type="ECO:0008006" key="4">
    <source>
        <dbReference type="Google" id="ProtNLM"/>
    </source>
</evidence>
<feature type="transmembrane region" description="Helical" evidence="1">
    <location>
        <begin position="84"/>
        <end position="103"/>
    </location>
</feature>
<accession>A0A4U1MJB8</accession>
<evidence type="ECO:0000313" key="2">
    <source>
        <dbReference type="EMBL" id="TKD70490.1"/>
    </source>
</evidence>
<feature type="transmembrane region" description="Helical" evidence="1">
    <location>
        <begin position="275"/>
        <end position="305"/>
    </location>
</feature>
<keyword evidence="1" id="KW-1133">Transmembrane helix</keyword>
<reference evidence="2 3" key="1">
    <citation type="submission" date="2019-04" db="EMBL/GenBank/DDBJ databases">
        <title>Genome sequence of Bacillus hwajinpoensis strain Y2.</title>
        <authorList>
            <person name="Fair J.L."/>
            <person name="Maclea K.S."/>
        </authorList>
    </citation>
    <scope>NUCLEOTIDE SEQUENCE [LARGE SCALE GENOMIC DNA]</scope>
    <source>
        <strain evidence="2 3">Y2</strain>
    </source>
</reference>
<gene>
    <name evidence="2" type="ORF">FBF83_07615</name>
</gene>
<feature type="transmembrane region" description="Helical" evidence="1">
    <location>
        <begin position="189"/>
        <end position="207"/>
    </location>
</feature>
<name>A0A4U1MJB8_9BACL</name>
<evidence type="ECO:0000256" key="1">
    <source>
        <dbReference type="SAM" id="Phobius"/>
    </source>
</evidence>
<dbReference type="EMBL" id="SWFM01000002">
    <property type="protein sequence ID" value="TKD70490.1"/>
    <property type="molecule type" value="Genomic_DNA"/>
</dbReference>
<dbReference type="Pfam" id="PF14158">
    <property type="entry name" value="YndJ"/>
    <property type="match status" value="1"/>
</dbReference>
<proteinExistence type="predicted"/>
<feature type="transmembrane region" description="Helical" evidence="1">
    <location>
        <begin position="219"/>
        <end position="238"/>
    </location>
</feature>
<comment type="caution">
    <text evidence="2">The sequence shown here is derived from an EMBL/GenBank/DDBJ whole genome shotgun (WGS) entry which is preliminary data.</text>
</comment>
<feature type="transmembrane region" description="Helical" evidence="1">
    <location>
        <begin position="247"/>
        <end position="269"/>
    </location>
</feature>
<keyword evidence="1" id="KW-0472">Membrane</keyword>
<dbReference type="AlphaFoldDB" id="A0A4U1MJB8"/>